<feature type="transmembrane region" description="Helical" evidence="2">
    <location>
        <begin position="455"/>
        <end position="473"/>
    </location>
</feature>
<dbReference type="EMBL" id="HBFC01006595">
    <property type="protein sequence ID" value="CAD8701021.1"/>
    <property type="molecule type" value="Transcribed_RNA"/>
</dbReference>
<feature type="region of interest" description="Disordered" evidence="1">
    <location>
        <begin position="329"/>
        <end position="351"/>
    </location>
</feature>
<feature type="transmembrane region" description="Helical" evidence="2">
    <location>
        <begin position="100"/>
        <end position="125"/>
    </location>
</feature>
<dbReference type="PANTHER" id="PTHR37312">
    <property type="entry name" value="MEMBRANE-BOUND ACYLTRANSFERASE YKRP-RELATED"/>
    <property type="match status" value="1"/>
</dbReference>
<keyword evidence="2" id="KW-0812">Transmembrane</keyword>
<feature type="transmembrane region" description="Helical" evidence="2">
    <location>
        <begin position="39"/>
        <end position="57"/>
    </location>
</feature>
<organism evidence="3">
    <name type="scientific">Mantoniella antarctica</name>
    <dbReference type="NCBI Taxonomy" id="81844"/>
    <lineage>
        <taxon>Eukaryota</taxon>
        <taxon>Viridiplantae</taxon>
        <taxon>Chlorophyta</taxon>
        <taxon>Mamiellophyceae</taxon>
        <taxon>Mamiellales</taxon>
        <taxon>Mamiellaceae</taxon>
        <taxon>Mantoniella</taxon>
    </lineage>
</organism>
<feature type="transmembrane region" description="Helical" evidence="2">
    <location>
        <begin position="422"/>
        <end position="443"/>
    </location>
</feature>
<evidence type="ECO:0000256" key="2">
    <source>
        <dbReference type="SAM" id="Phobius"/>
    </source>
</evidence>
<feature type="transmembrane region" description="Helical" evidence="2">
    <location>
        <begin position="186"/>
        <end position="205"/>
    </location>
</feature>
<accession>A0A7S0X415</accession>
<keyword evidence="2" id="KW-1133">Transmembrane helix</keyword>
<evidence type="ECO:0000313" key="3">
    <source>
        <dbReference type="EMBL" id="CAD8701021.1"/>
    </source>
</evidence>
<feature type="transmembrane region" description="Helical" evidence="2">
    <location>
        <begin position="240"/>
        <end position="264"/>
    </location>
</feature>
<reference evidence="3" key="1">
    <citation type="submission" date="2021-01" db="EMBL/GenBank/DDBJ databases">
        <authorList>
            <person name="Corre E."/>
            <person name="Pelletier E."/>
            <person name="Niang G."/>
            <person name="Scheremetjew M."/>
            <person name="Finn R."/>
            <person name="Kale V."/>
            <person name="Holt S."/>
            <person name="Cochrane G."/>
            <person name="Meng A."/>
            <person name="Brown T."/>
            <person name="Cohen L."/>
        </authorList>
    </citation>
    <scope>NUCLEOTIDE SEQUENCE</scope>
    <source>
        <strain evidence="3">SL-175</strain>
    </source>
</reference>
<feature type="compositionally biased region" description="Basic and acidic residues" evidence="1">
    <location>
        <begin position="385"/>
        <end position="396"/>
    </location>
</feature>
<gene>
    <name evidence="3" type="ORF">MANT1106_LOCUS3703</name>
</gene>
<proteinExistence type="predicted"/>
<dbReference type="AlphaFoldDB" id="A0A7S0X415"/>
<feature type="compositionally biased region" description="Gly residues" evidence="1">
    <location>
        <begin position="340"/>
        <end position="351"/>
    </location>
</feature>
<dbReference type="InterPro" id="IPR052734">
    <property type="entry name" value="Nod_factor_acetyltransferase"/>
</dbReference>
<evidence type="ECO:0000256" key="1">
    <source>
        <dbReference type="SAM" id="MobiDB-lite"/>
    </source>
</evidence>
<keyword evidence="2" id="KW-0472">Membrane</keyword>
<name>A0A7S0X415_9CHLO</name>
<feature type="transmembrane region" description="Helical" evidence="2">
    <location>
        <begin position="158"/>
        <end position="179"/>
    </location>
</feature>
<sequence>MSPTANNNPAFAAAASSPDSFVGFFTRLGMTPESDHHRLDLAQFLLVACIVAGNFVHPFASAGAKLACVLHNIVSMFSVPALVIIAGFRNAELTPQRRRSVIAFLLVPYLLLQSVYLAVYIMLYWNVSFRDHPGRKDVDRADGELTYNWTLAKDWGPLSLATPFGNLWYLLCLTHFIVWRPFAIEVPHTVVIHTLLGCTMGYTTVGQFMSLQRAAALMPFYLLGHACRRHHIFFPWASSVPARACVASVALLALGGCATAVYAFGHRSSLIWEMSQSYHVVWGPKKYRWGALIQLSVYAASTAMSAVFFALVPPASVFYVQASTGENTAPGLTPEKGAGEGEGGGGRSHGGGGLWSGDPCGDCEEVDAEDELGAAADPLLVRGRRTGEARERDQKRPGAGAEGATNHLAVCYVRASKWGSRALCPLMYSFFVMIILEVCWCYNDTWTVPANGVVMTLHTILFFVLGLVVTAALSTRPACMTLGWLLTPPVLYSWVFEDGAGTGGTLNGGTSEPPSPA</sequence>
<protein>
    <submittedName>
        <fullName evidence="3">Uncharacterized protein</fullName>
    </submittedName>
</protein>
<feature type="transmembrane region" description="Helical" evidence="2">
    <location>
        <begin position="69"/>
        <end position="88"/>
    </location>
</feature>
<feature type="region of interest" description="Disordered" evidence="1">
    <location>
        <begin position="383"/>
        <end position="402"/>
    </location>
</feature>
<dbReference type="PANTHER" id="PTHR37312:SF1">
    <property type="entry name" value="MEMBRANE-BOUND ACYLTRANSFERASE YKRP-RELATED"/>
    <property type="match status" value="1"/>
</dbReference>
<feature type="transmembrane region" description="Helical" evidence="2">
    <location>
        <begin position="291"/>
        <end position="312"/>
    </location>
</feature>